<dbReference type="InterPro" id="IPR010982">
    <property type="entry name" value="Lambda_DNA-bd_dom_sf"/>
</dbReference>
<dbReference type="PROSITE" id="PS50943">
    <property type="entry name" value="HTH_CROC1"/>
    <property type="match status" value="1"/>
</dbReference>
<feature type="domain" description="HTH cro/C1-type" evidence="1">
    <location>
        <begin position="13"/>
        <end position="67"/>
    </location>
</feature>
<dbReference type="KEGG" id="rbu:PG1C_05265"/>
<gene>
    <name evidence="2" type="ORF">PG1C_05265</name>
</gene>
<keyword evidence="2" id="KW-0238">DNA-binding</keyword>
<dbReference type="AlphaFoldDB" id="A0A0C5JCD0"/>
<reference evidence="2 3" key="1">
    <citation type="journal article" date="2015" name="Genome Announc.">
        <title>Complete Genome Sequence of a Novel Bacterium within the Family Rhodocyclaceae That Degrades Polycyclic Aromatic Hydrocarbons.</title>
        <authorList>
            <person name="Singleton D.R."/>
            <person name="Dickey A.N."/>
            <person name="Scholl E.H."/>
            <person name="Wright F.A."/>
            <person name="Aitken M.D."/>
        </authorList>
    </citation>
    <scope>NUCLEOTIDE SEQUENCE [LARGE SCALE GENOMIC DNA]</scope>
    <source>
        <strain evidence="3">PG1-Ca6</strain>
    </source>
</reference>
<dbReference type="SUPFAM" id="SSF47413">
    <property type="entry name" value="lambda repressor-like DNA-binding domains"/>
    <property type="match status" value="1"/>
</dbReference>
<organism evidence="2 3">
    <name type="scientific">Rugosibacter aromaticivorans</name>
    <dbReference type="NCBI Taxonomy" id="1565605"/>
    <lineage>
        <taxon>Bacteria</taxon>
        <taxon>Pseudomonadati</taxon>
        <taxon>Pseudomonadota</taxon>
        <taxon>Betaproteobacteria</taxon>
        <taxon>Nitrosomonadales</taxon>
        <taxon>Sterolibacteriaceae</taxon>
        <taxon>Rugosibacter</taxon>
    </lineage>
</organism>
<dbReference type="SMART" id="SM00530">
    <property type="entry name" value="HTH_XRE"/>
    <property type="match status" value="1"/>
</dbReference>
<dbReference type="Gene3D" id="1.10.260.40">
    <property type="entry name" value="lambda repressor-like DNA-binding domains"/>
    <property type="match status" value="1"/>
</dbReference>
<dbReference type="Pfam" id="PF13560">
    <property type="entry name" value="HTH_31"/>
    <property type="match status" value="1"/>
</dbReference>
<dbReference type="InterPro" id="IPR001387">
    <property type="entry name" value="Cro/C1-type_HTH"/>
</dbReference>
<dbReference type="GO" id="GO:0003677">
    <property type="term" value="F:DNA binding"/>
    <property type="evidence" value="ECO:0007669"/>
    <property type="project" value="UniProtKB-KW"/>
</dbReference>
<sequence length="73" mass="7954">MTIHSADELGATLRMLRKESGLTQRDAAGLCNVSLPFLNQVEQGKATARIGKVLDVCQRFGIEVVFKLPGLKL</sequence>
<dbReference type="STRING" id="1565605.PG1C_05265"/>
<evidence type="ECO:0000313" key="2">
    <source>
        <dbReference type="EMBL" id="AJP49434.1"/>
    </source>
</evidence>
<dbReference type="CDD" id="cd00093">
    <property type="entry name" value="HTH_XRE"/>
    <property type="match status" value="1"/>
</dbReference>
<name>A0A0C5JCD0_9PROT</name>
<accession>A0A0C5JCD0</accession>
<evidence type="ECO:0000259" key="1">
    <source>
        <dbReference type="PROSITE" id="PS50943"/>
    </source>
</evidence>
<keyword evidence="3" id="KW-1185">Reference proteome</keyword>
<dbReference type="Proteomes" id="UP000061603">
    <property type="component" value="Chromosome"/>
</dbReference>
<proteinExistence type="predicted"/>
<evidence type="ECO:0000313" key="3">
    <source>
        <dbReference type="Proteomes" id="UP000061603"/>
    </source>
</evidence>
<dbReference type="HOGENOM" id="CLU_066192_47_3_4"/>
<protein>
    <submittedName>
        <fullName evidence="2">DNA-binding protein</fullName>
    </submittedName>
</protein>
<dbReference type="EMBL" id="CP010554">
    <property type="protein sequence ID" value="AJP49434.1"/>
    <property type="molecule type" value="Genomic_DNA"/>
</dbReference>